<accession>A0A5J5F3A0</accession>
<dbReference type="EMBL" id="VXIS01000042">
    <property type="protein sequence ID" value="KAA8910787.1"/>
    <property type="molecule type" value="Genomic_DNA"/>
</dbReference>
<sequence length="243" mass="27586">MATPTPGSNDSPNINDPSTAEIRPARKRTHTFVSPRSNSPRKHHKRQHSPHSSPAPAPTPNPEFPRNLPTFSRTSRDLEDLHTAYNAAYAARRSRLKSKKQKLHGPEYLSDDSDDSVDWQVALRLPVGVRPRKRLPRDPEYQGPGDRSNAPFIWELDSSDDDEEGGVDCSGEARRRRRRRMAQTLEESGEKKDVSVLKTVMFDGEVPYEREQDEDDGGEEEEEEEEEAVVNNEQMVKDEAAME</sequence>
<evidence type="ECO:0000313" key="3">
    <source>
        <dbReference type="Proteomes" id="UP000326924"/>
    </source>
</evidence>
<keyword evidence="3" id="KW-1185">Reference proteome</keyword>
<protein>
    <submittedName>
        <fullName evidence="2">Uncharacterized protein</fullName>
    </submittedName>
</protein>
<feature type="region of interest" description="Disordered" evidence="1">
    <location>
        <begin position="1"/>
        <end position="79"/>
    </location>
</feature>
<feature type="region of interest" description="Disordered" evidence="1">
    <location>
        <begin position="91"/>
        <end position="116"/>
    </location>
</feature>
<feature type="compositionally biased region" description="Acidic residues" evidence="1">
    <location>
        <begin position="157"/>
        <end position="166"/>
    </location>
</feature>
<feature type="compositionally biased region" description="Acidic residues" evidence="1">
    <location>
        <begin position="211"/>
        <end position="228"/>
    </location>
</feature>
<name>A0A5J5F3A0_9PEZI</name>
<evidence type="ECO:0000313" key="2">
    <source>
        <dbReference type="EMBL" id="KAA8910787.1"/>
    </source>
</evidence>
<feature type="region of interest" description="Disordered" evidence="1">
    <location>
        <begin position="130"/>
        <end position="243"/>
    </location>
</feature>
<gene>
    <name evidence="2" type="ORF">FN846DRAFT_904742</name>
</gene>
<feature type="compositionally biased region" description="Polar residues" evidence="1">
    <location>
        <begin position="1"/>
        <end position="18"/>
    </location>
</feature>
<evidence type="ECO:0000256" key="1">
    <source>
        <dbReference type="SAM" id="MobiDB-lite"/>
    </source>
</evidence>
<organism evidence="2 3">
    <name type="scientific">Sphaerosporella brunnea</name>
    <dbReference type="NCBI Taxonomy" id="1250544"/>
    <lineage>
        <taxon>Eukaryota</taxon>
        <taxon>Fungi</taxon>
        <taxon>Dikarya</taxon>
        <taxon>Ascomycota</taxon>
        <taxon>Pezizomycotina</taxon>
        <taxon>Pezizomycetes</taxon>
        <taxon>Pezizales</taxon>
        <taxon>Pyronemataceae</taxon>
        <taxon>Sphaerosporella</taxon>
    </lineage>
</organism>
<proteinExistence type="predicted"/>
<dbReference type="AlphaFoldDB" id="A0A5J5F3A0"/>
<comment type="caution">
    <text evidence="2">The sequence shown here is derived from an EMBL/GenBank/DDBJ whole genome shotgun (WGS) entry which is preliminary data.</text>
</comment>
<dbReference type="InParanoid" id="A0A5J5F3A0"/>
<feature type="compositionally biased region" description="Basic residues" evidence="1">
    <location>
        <begin position="92"/>
        <end position="103"/>
    </location>
</feature>
<feature type="compositionally biased region" description="Pro residues" evidence="1">
    <location>
        <begin position="53"/>
        <end position="63"/>
    </location>
</feature>
<feature type="compositionally biased region" description="Basic residues" evidence="1">
    <location>
        <begin position="39"/>
        <end position="49"/>
    </location>
</feature>
<reference evidence="2 3" key="1">
    <citation type="submission" date="2019-09" db="EMBL/GenBank/DDBJ databases">
        <title>Draft genome of the ectomycorrhizal ascomycete Sphaerosporella brunnea.</title>
        <authorList>
            <consortium name="DOE Joint Genome Institute"/>
            <person name="Benucci G.M."/>
            <person name="Marozzi G."/>
            <person name="Antonielli L."/>
            <person name="Sanchez S."/>
            <person name="Marco P."/>
            <person name="Wang X."/>
            <person name="Falini L.B."/>
            <person name="Barry K."/>
            <person name="Haridas S."/>
            <person name="Lipzen A."/>
            <person name="Labutti K."/>
            <person name="Grigoriev I.V."/>
            <person name="Murat C."/>
            <person name="Martin F."/>
            <person name="Albertini E."/>
            <person name="Donnini D."/>
            <person name="Bonito G."/>
        </authorList>
    </citation>
    <scope>NUCLEOTIDE SEQUENCE [LARGE SCALE GENOMIC DNA]</scope>
    <source>
        <strain evidence="2 3">Sb_GMNB300</strain>
    </source>
</reference>
<dbReference type="Proteomes" id="UP000326924">
    <property type="component" value="Unassembled WGS sequence"/>
</dbReference>